<dbReference type="PATRIC" id="fig|1461584.3.peg.1606"/>
<evidence type="ECO:0000256" key="1">
    <source>
        <dbReference type="SAM" id="MobiDB-lite"/>
    </source>
</evidence>
<proteinExistence type="predicted"/>
<organism evidence="3">
    <name type="scientific">Arthrobacter saudimassiliensis</name>
    <dbReference type="NCBI Taxonomy" id="1461584"/>
    <lineage>
        <taxon>Bacteria</taxon>
        <taxon>Bacillati</taxon>
        <taxon>Actinomycetota</taxon>
        <taxon>Actinomycetes</taxon>
        <taxon>Micrococcales</taxon>
        <taxon>Micrococcaceae</taxon>
        <taxon>Arthrobacter</taxon>
    </lineage>
</organism>
<evidence type="ECO:0000256" key="2">
    <source>
        <dbReference type="SAM" id="Phobius"/>
    </source>
</evidence>
<protein>
    <submittedName>
        <fullName evidence="3">Uncharacterized protein</fullName>
    </submittedName>
</protein>
<evidence type="ECO:0000313" key="3">
    <source>
        <dbReference type="EMBL" id="CEA08277.1"/>
    </source>
</evidence>
<keyword evidence="2" id="KW-1133">Transmembrane helix</keyword>
<dbReference type="EMBL" id="LN483070">
    <property type="protein sequence ID" value="CEA08277.1"/>
    <property type="molecule type" value="Genomic_DNA"/>
</dbReference>
<feature type="region of interest" description="Disordered" evidence="1">
    <location>
        <begin position="86"/>
        <end position="120"/>
    </location>
</feature>
<sequence length="120" mass="12005">MATNRYLRRALDALPSLVGLAVLAWLLLDGAAGQTGGLTGAFMTGLAAAVAVGVLVRVFGPARGRRPIRDALAPLAGAAAAYNELLTSQRPGSPPEAVPSADPATPSGLPDDSRPGPGLP</sequence>
<keyword evidence="2" id="KW-0812">Transmembrane</keyword>
<reference evidence="3" key="1">
    <citation type="submission" date="2014-07" db="EMBL/GenBank/DDBJ databases">
        <authorList>
            <person name="Urmite Genomes Urmite Genomes"/>
        </authorList>
    </citation>
    <scope>NUCLEOTIDE SEQUENCE</scope>
    <source>
        <strain evidence="3">11W110_air</strain>
    </source>
</reference>
<name>A0A078MS94_9MICC</name>
<dbReference type="AlphaFoldDB" id="A0A078MS94"/>
<accession>A0A078MS94</accession>
<feature type="transmembrane region" description="Helical" evidence="2">
    <location>
        <begin position="43"/>
        <end position="60"/>
    </location>
</feature>
<keyword evidence="2" id="KW-0472">Membrane</keyword>
<gene>
    <name evidence="3" type="ORF">BN1051_01617</name>
</gene>